<evidence type="ECO:0000313" key="2">
    <source>
        <dbReference type="EMBL" id="MCD7469758.1"/>
    </source>
</evidence>
<gene>
    <name evidence="2" type="ORF">HAX54_008995</name>
</gene>
<dbReference type="Proteomes" id="UP000823775">
    <property type="component" value="Unassembled WGS sequence"/>
</dbReference>
<proteinExistence type="predicted"/>
<reference evidence="2 3" key="1">
    <citation type="journal article" date="2021" name="BMC Genomics">
        <title>Datura genome reveals duplications of psychoactive alkaloid biosynthetic genes and high mutation rate following tissue culture.</title>
        <authorList>
            <person name="Rajewski A."/>
            <person name="Carter-House D."/>
            <person name="Stajich J."/>
            <person name="Litt A."/>
        </authorList>
    </citation>
    <scope>NUCLEOTIDE SEQUENCE [LARGE SCALE GENOMIC DNA]</scope>
    <source>
        <strain evidence="2">AR-01</strain>
    </source>
</reference>
<keyword evidence="3" id="KW-1185">Reference proteome</keyword>
<dbReference type="EMBL" id="JACEIK010001480">
    <property type="protein sequence ID" value="MCD7469758.1"/>
    <property type="molecule type" value="Genomic_DNA"/>
</dbReference>
<comment type="caution">
    <text evidence="2">The sequence shown here is derived from an EMBL/GenBank/DDBJ whole genome shotgun (WGS) entry which is preliminary data.</text>
</comment>
<feature type="compositionally biased region" description="Polar residues" evidence="1">
    <location>
        <begin position="49"/>
        <end position="67"/>
    </location>
</feature>
<sequence length="137" mass="15144">DSISKVQELIKRSLPKYGDSVLGGERKGRERRKKAGDRGLGELLARVKQSGSHPQPYPVTSSSSWVQAPSERNYLSTLQALQEASPRKEVGHMCWNCPLIKPGGYSQNMPITAPRTPANRLPQQHMLPRASGSQPQM</sequence>
<protein>
    <submittedName>
        <fullName evidence="2">Uncharacterized protein</fullName>
    </submittedName>
</protein>
<organism evidence="2 3">
    <name type="scientific">Datura stramonium</name>
    <name type="common">Jimsonweed</name>
    <name type="synonym">Common thornapple</name>
    <dbReference type="NCBI Taxonomy" id="4076"/>
    <lineage>
        <taxon>Eukaryota</taxon>
        <taxon>Viridiplantae</taxon>
        <taxon>Streptophyta</taxon>
        <taxon>Embryophyta</taxon>
        <taxon>Tracheophyta</taxon>
        <taxon>Spermatophyta</taxon>
        <taxon>Magnoliopsida</taxon>
        <taxon>eudicotyledons</taxon>
        <taxon>Gunneridae</taxon>
        <taxon>Pentapetalae</taxon>
        <taxon>asterids</taxon>
        <taxon>lamiids</taxon>
        <taxon>Solanales</taxon>
        <taxon>Solanaceae</taxon>
        <taxon>Solanoideae</taxon>
        <taxon>Datureae</taxon>
        <taxon>Datura</taxon>
    </lineage>
</organism>
<feature type="non-terminal residue" evidence="2">
    <location>
        <position position="1"/>
    </location>
</feature>
<feature type="region of interest" description="Disordered" evidence="1">
    <location>
        <begin position="17"/>
        <end position="67"/>
    </location>
</feature>
<evidence type="ECO:0000313" key="3">
    <source>
        <dbReference type="Proteomes" id="UP000823775"/>
    </source>
</evidence>
<accession>A0ABS8TFY3</accession>
<feature type="region of interest" description="Disordered" evidence="1">
    <location>
        <begin position="113"/>
        <end position="137"/>
    </location>
</feature>
<name>A0ABS8TFY3_DATST</name>
<evidence type="ECO:0000256" key="1">
    <source>
        <dbReference type="SAM" id="MobiDB-lite"/>
    </source>
</evidence>